<organism evidence="2 3">
    <name type="scientific">Sinomonas cyclohexanicum</name>
    <name type="common">Corynebacterium cyclohexanicum</name>
    <dbReference type="NCBI Taxonomy" id="322009"/>
    <lineage>
        <taxon>Bacteria</taxon>
        <taxon>Bacillati</taxon>
        <taxon>Actinomycetota</taxon>
        <taxon>Actinomycetes</taxon>
        <taxon>Micrococcales</taxon>
        <taxon>Micrococcaceae</taxon>
        <taxon>Sinomonas</taxon>
    </lineage>
</organism>
<protein>
    <submittedName>
        <fullName evidence="2">Uncharacterized protein</fullName>
    </submittedName>
</protein>
<sequence length="76" mass="7778">MGDGLGVATGAVEKVQPARAAVSPTATIAPERWNLGIGTVTLLDSRSTASTGGPRASIAEWPPRTEDYANNRASLA</sequence>
<name>A0ABM7PSM4_SINCY</name>
<dbReference type="EMBL" id="AP024525">
    <property type="protein sequence ID" value="BCT75225.1"/>
    <property type="molecule type" value="Genomic_DNA"/>
</dbReference>
<keyword evidence="3" id="KW-1185">Reference proteome</keyword>
<reference evidence="2 3" key="1">
    <citation type="journal article" date="2021" name="J. Biosci. Bioeng.">
        <title>Identification and characterization of a chc gene cluster responsible for the aromatization pathway of cyclohexanecarboxylate degradation in Sinomonas cyclohexanicum ATCC 51369.</title>
        <authorList>
            <person name="Yamamoto T."/>
            <person name="Hasegawa Y."/>
            <person name="Lau P.C.K."/>
            <person name="Iwaki H."/>
        </authorList>
    </citation>
    <scope>NUCLEOTIDE SEQUENCE [LARGE SCALE GENOMIC DNA]</scope>
    <source>
        <strain evidence="2 3">ATCC 51369</strain>
    </source>
</reference>
<proteinExistence type="predicted"/>
<dbReference type="Proteomes" id="UP001319861">
    <property type="component" value="Chromosome"/>
</dbReference>
<accession>A0ABM7PSM4</accession>
<feature type="region of interest" description="Disordered" evidence="1">
    <location>
        <begin position="45"/>
        <end position="76"/>
    </location>
</feature>
<evidence type="ECO:0000313" key="2">
    <source>
        <dbReference type="EMBL" id="BCT75225.1"/>
    </source>
</evidence>
<evidence type="ECO:0000313" key="3">
    <source>
        <dbReference type="Proteomes" id="UP001319861"/>
    </source>
</evidence>
<evidence type="ECO:0000256" key="1">
    <source>
        <dbReference type="SAM" id="MobiDB-lite"/>
    </source>
</evidence>
<gene>
    <name evidence="2" type="ORF">SCMU_10670</name>
</gene>